<keyword evidence="1" id="KW-0472">Membrane</keyword>
<keyword evidence="3" id="KW-1185">Reference proteome</keyword>
<comment type="caution">
    <text evidence="2">The sequence shown here is derived from an EMBL/GenBank/DDBJ whole genome shotgun (WGS) entry which is preliminary data.</text>
</comment>
<dbReference type="EMBL" id="AAWS01000053">
    <property type="protein sequence ID" value="EAY25178.1"/>
    <property type="molecule type" value="Genomic_DNA"/>
</dbReference>
<gene>
    <name evidence="2" type="ORF">M23134_06774</name>
</gene>
<name>A1ZWP6_MICM2</name>
<evidence type="ECO:0000313" key="2">
    <source>
        <dbReference type="EMBL" id="EAY25178.1"/>
    </source>
</evidence>
<feature type="transmembrane region" description="Helical" evidence="1">
    <location>
        <begin position="53"/>
        <end position="74"/>
    </location>
</feature>
<proteinExistence type="predicted"/>
<keyword evidence="1" id="KW-1133">Transmembrane helix</keyword>
<evidence type="ECO:0000256" key="1">
    <source>
        <dbReference type="SAM" id="Phobius"/>
    </source>
</evidence>
<accession>A1ZWP6</accession>
<organism evidence="2 3">
    <name type="scientific">Microscilla marina ATCC 23134</name>
    <dbReference type="NCBI Taxonomy" id="313606"/>
    <lineage>
        <taxon>Bacteria</taxon>
        <taxon>Pseudomonadati</taxon>
        <taxon>Bacteroidota</taxon>
        <taxon>Cytophagia</taxon>
        <taxon>Cytophagales</taxon>
        <taxon>Microscillaceae</taxon>
        <taxon>Microscilla</taxon>
    </lineage>
</organism>
<feature type="transmembrane region" description="Helical" evidence="1">
    <location>
        <begin position="146"/>
        <end position="163"/>
    </location>
</feature>
<reference evidence="2 3" key="1">
    <citation type="submission" date="2007-01" db="EMBL/GenBank/DDBJ databases">
        <authorList>
            <person name="Haygood M."/>
            <person name="Podell S."/>
            <person name="Anderson C."/>
            <person name="Hopkinson B."/>
            <person name="Roe K."/>
            <person name="Barbeau K."/>
            <person name="Gaasterland T."/>
            <person name="Ferriera S."/>
            <person name="Johnson J."/>
            <person name="Kravitz S."/>
            <person name="Beeson K."/>
            <person name="Sutton G."/>
            <person name="Rogers Y.-H."/>
            <person name="Friedman R."/>
            <person name="Frazier M."/>
            <person name="Venter J.C."/>
        </authorList>
    </citation>
    <scope>NUCLEOTIDE SEQUENCE [LARGE SCALE GENOMIC DNA]</scope>
    <source>
        <strain evidence="2 3">ATCC 23134</strain>
    </source>
</reference>
<dbReference type="RefSeq" id="WP_002703287.1">
    <property type="nucleotide sequence ID" value="NZ_AAWS01000053.1"/>
</dbReference>
<keyword evidence="1" id="KW-0812">Transmembrane</keyword>
<dbReference type="Pfam" id="PF20108">
    <property type="entry name" value="DUF6498"/>
    <property type="match status" value="1"/>
</dbReference>
<feature type="transmembrane region" description="Helical" evidence="1">
    <location>
        <begin position="86"/>
        <end position="114"/>
    </location>
</feature>
<dbReference type="OrthoDB" id="1200986at2"/>
<dbReference type="Proteomes" id="UP000004095">
    <property type="component" value="Unassembled WGS sequence"/>
</dbReference>
<evidence type="ECO:0000313" key="3">
    <source>
        <dbReference type="Proteomes" id="UP000004095"/>
    </source>
</evidence>
<protein>
    <submittedName>
        <fullName evidence="2">Membrane protein, putative</fullName>
    </submittedName>
</protein>
<feature type="transmembrane region" description="Helical" evidence="1">
    <location>
        <begin position="209"/>
        <end position="226"/>
    </location>
</feature>
<dbReference type="InterPro" id="IPR045466">
    <property type="entry name" value="DUF6498"/>
</dbReference>
<sequence>MKITKKAKVFNREVRLDELRSELYKVDVAILILANLPPLFGLVFFGWQTIDVLFLFGFEVVVIGFFNLVKLLWVRGTQRAPKYLKIIMVPFFIIHFTVFLGVCYIGILAVLTAYKQVILDSSGIRTIWKFTLKPYFNHQVLNPGNLLFYNYILILISHATAFSQNFLKGEENIKMTIDNLMRAPYWQIFITQVWIVGGAAIILEYRWSLTWLSLSVIIKMAIDFYLRYREHYKYGI</sequence>
<feature type="transmembrane region" description="Helical" evidence="1">
    <location>
        <begin position="184"/>
        <end position="203"/>
    </location>
</feature>
<feature type="transmembrane region" description="Helical" evidence="1">
    <location>
        <begin position="28"/>
        <end position="47"/>
    </location>
</feature>
<dbReference type="AlphaFoldDB" id="A1ZWP6"/>